<protein>
    <recommendedName>
        <fullName evidence="4">Helitron helicase-like domain-containing protein</fullName>
    </recommendedName>
</protein>
<feature type="region of interest" description="Disordered" evidence="1">
    <location>
        <begin position="287"/>
        <end position="307"/>
    </location>
</feature>
<sequence>MVEAQGRGMLHCHFLIWLDRNPNPQKLRDLLSQDGNSHADMFKWLEETIKYVRFEHPPRVDNYSSDPKPSTLYTEQVTRLVKEYNWHEHRETCWKHLRSGDPHDDTTCRMRMNGVTSAETQVDSESGSIILKRLHPRISNYNEVLAFLLRSNVDVKYVVQALVYYITDYVTKSELPVHARLAAIEAAMQKTELQYENQTISADSCGKNLLIKSLNAIMARTELSHQQVMSYLVGGGDVYRSHEFRTMIWNDVEEYLKLKESAETIPDAVGETPVTFQGEEMVNISVDSDSSKVSTSNDVQDYALRDP</sequence>
<evidence type="ECO:0000313" key="2">
    <source>
        <dbReference type="EMBL" id="KAJ7314534.1"/>
    </source>
</evidence>
<accession>A0AAD7EDB8</accession>
<evidence type="ECO:0008006" key="4">
    <source>
        <dbReference type="Google" id="ProtNLM"/>
    </source>
</evidence>
<name>A0AAD7EDB8_9AGAR</name>
<reference evidence="2" key="1">
    <citation type="submission" date="2023-03" db="EMBL/GenBank/DDBJ databases">
        <title>Massive genome expansion in bonnet fungi (Mycena s.s.) driven by repeated elements and novel gene families across ecological guilds.</title>
        <authorList>
            <consortium name="Lawrence Berkeley National Laboratory"/>
            <person name="Harder C.B."/>
            <person name="Miyauchi S."/>
            <person name="Viragh M."/>
            <person name="Kuo A."/>
            <person name="Thoen E."/>
            <person name="Andreopoulos B."/>
            <person name="Lu D."/>
            <person name="Skrede I."/>
            <person name="Drula E."/>
            <person name="Henrissat B."/>
            <person name="Morin E."/>
            <person name="Kohler A."/>
            <person name="Barry K."/>
            <person name="LaButti K."/>
            <person name="Morin E."/>
            <person name="Salamov A."/>
            <person name="Lipzen A."/>
            <person name="Mereny Z."/>
            <person name="Hegedus B."/>
            <person name="Baldrian P."/>
            <person name="Stursova M."/>
            <person name="Weitz H."/>
            <person name="Taylor A."/>
            <person name="Grigoriev I.V."/>
            <person name="Nagy L.G."/>
            <person name="Martin F."/>
            <person name="Kauserud H."/>
        </authorList>
    </citation>
    <scope>NUCLEOTIDE SEQUENCE</scope>
    <source>
        <strain evidence="2">CBHHK002</strain>
    </source>
</reference>
<proteinExistence type="predicted"/>
<gene>
    <name evidence="2" type="ORF">DFH08DRAFT_917801</name>
</gene>
<evidence type="ECO:0000313" key="3">
    <source>
        <dbReference type="Proteomes" id="UP001218218"/>
    </source>
</evidence>
<dbReference type="AlphaFoldDB" id="A0AAD7EDB8"/>
<feature type="compositionally biased region" description="Low complexity" evidence="1">
    <location>
        <begin position="287"/>
        <end position="299"/>
    </location>
</feature>
<dbReference type="Proteomes" id="UP001218218">
    <property type="component" value="Unassembled WGS sequence"/>
</dbReference>
<dbReference type="EMBL" id="JARIHO010000066">
    <property type="protein sequence ID" value="KAJ7314534.1"/>
    <property type="molecule type" value="Genomic_DNA"/>
</dbReference>
<organism evidence="2 3">
    <name type="scientific">Mycena albidolilacea</name>
    <dbReference type="NCBI Taxonomy" id="1033008"/>
    <lineage>
        <taxon>Eukaryota</taxon>
        <taxon>Fungi</taxon>
        <taxon>Dikarya</taxon>
        <taxon>Basidiomycota</taxon>
        <taxon>Agaricomycotina</taxon>
        <taxon>Agaricomycetes</taxon>
        <taxon>Agaricomycetidae</taxon>
        <taxon>Agaricales</taxon>
        <taxon>Marasmiineae</taxon>
        <taxon>Mycenaceae</taxon>
        <taxon>Mycena</taxon>
    </lineage>
</organism>
<comment type="caution">
    <text evidence="2">The sequence shown here is derived from an EMBL/GenBank/DDBJ whole genome shotgun (WGS) entry which is preliminary data.</text>
</comment>
<keyword evidence="3" id="KW-1185">Reference proteome</keyword>
<evidence type="ECO:0000256" key="1">
    <source>
        <dbReference type="SAM" id="MobiDB-lite"/>
    </source>
</evidence>